<dbReference type="SMART" id="SM00909">
    <property type="entry name" value="Germane"/>
    <property type="match status" value="2"/>
</dbReference>
<feature type="compositionally biased region" description="Basic and acidic residues" evidence="1">
    <location>
        <begin position="45"/>
        <end position="67"/>
    </location>
</feature>
<name>A0A084GX46_METID</name>
<comment type="caution">
    <text evidence="3">The sequence shown here is derived from an EMBL/GenBank/DDBJ whole genome shotgun (WGS) entry which is preliminary data.</text>
</comment>
<evidence type="ECO:0000313" key="3">
    <source>
        <dbReference type="EMBL" id="KEZ51908.1"/>
    </source>
</evidence>
<keyword evidence="4" id="KW-1185">Reference proteome</keyword>
<accession>A0A084GX46</accession>
<evidence type="ECO:0000313" key="4">
    <source>
        <dbReference type="Proteomes" id="UP000028549"/>
    </source>
</evidence>
<feature type="domain" description="GerMN" evidence="2">
    <location>
        <begin position="250"/>
        <end position="341"/>
    </location>
</feature>
<dbReference type="OrthoDB" id="1715058at2"/>
<gene>
    <name evidence="3" type="ORF">GS18_0212455</name>
</gene>
<dbReference type="RefSeq" id="WP_029279257.1">
    <property type="nucleotide sequence ID" value="NZ_CANLZQ010000001.1"/>
</dbReference>
<sequence length="361" mass="39236">MSQKRNVKIAATVMTSALLLSGCGLFGGEKAKEIDPPQDVSYVDEGDKAAEETVKEEKTTAEGKKGEEAAQTYSRQLYLIDSNGLVVAQTFDLPKQEGVAKQVLDYLVEGGPVTNMLPDGFRAVIPQDTQVSVNVKDGVAVVDFSKEFKNYQKEDELKILQSITWTLTQFDSVKTVKIMINGHEQNEMPVGGTPISSELSRADGINLDTAGVMDITDTKPLTVYYTAQHDDKTYYVPVTTRVSNDEEDPIAAVVKKLTEGPSANTALLSDFSQDVKLLEEPKLEDGTVTLNFNESIYGSADEEKKMVSSHVVNSLVLSLTEQAGIENVVLTVDGKADLVNEDGKKMTEPVARPVNVNTGSF</sequence>
<protein>
    <submittedName>
        <fullName evidence="3">Sporulation protein</fullName>
    </submittedName>
</protein>
<evidence type="ECO:0000256" key="1">
    <source>
        <dbReference type="SAM" id="MobiDB-lite"/>
    </source>
</evidence>
<feature type="region of interest" description="Disordered" evidence="1">
    <location>
        <begin position="36"/>
        <end position="67"/>
    </location>
</feature>
<dbReference type="STRING" id="246786.GS18_0212455"/>
<proteinExistence type="predicted"/>
<feature type="domain" description="GerMN" evidence="2">
    <location>
        <begin position="100"/>
        <end position="189"/>
    </location>
</feature>
<organism evidence="3 4">
    <name type="scientific">Metabacillus indicus</name>
    <name type="common">Bacillus indicus</name>
    <dbReference type="NCBI Taxonomy" id="246786"/>
    <lineage>
        <taxon>Bacteria</taxon>
        <taxon>Bacillati</taxon>
        <taxon>Bacillota</taxon>
        <taxon>Bacilli</taxon>
        <taxon>Bacillales</taxon>
        <taxon>Bacillaceae</taxon>
        <taxon>Metabacillus</taxon>
    </lineage>
</organism>
<dbReference type="InterPro" id="IPR019606">
    <property type="entry name" value="GerMN"/>
</dbReference>
<dbReference type="EMBL" id="JNVC02000005">
    <property type="protein sequence ID" value="KEZ51908.1"/>
    <property type="molecule type" value="Genomic_DNA"/>
</dbReference>
<reference evidence="3 4" key="1">
    <citation type="journal article" date="2005" name="Int. J. Syst. Evol. Microbiol.">
        <title>Bacillus cibi sp. nov., isolated from jeotgal, a traditional Korean fermented seafood.</title>
        <authorList>
            <person name="Yoon J.H."/>
            <person name="Lee C.H."/>
            <person name="Oh T.K."/>
        </authorList>
    </citation>
    <scope>NUCLEOTIDE SEQUENCE [LARGE SCALE GENOMIC DNA]</scope>
    <source>
        <strain evidence="3 4">DSM 16189</strain>
    </source>
</reference>
<evidence type="ECO:0000259" key="2">
    <source>
        <dbReference type="SMART" id="SM00909"/>
    </source>
</evidence>
<dbReference type="PROSITE" id="PS51257">
    <property type="entry name" value="PROKAR_LIPOPROTEIN"/>
    <property type="match status" value="1"/>
</dbReference>
<dbReference type="AlphaFoldDB" id="A0A084GX46"/>
<dbReference type="Pfam" id="PF10646">
    <property type="entry name" value="Germane"/>
    <property type="match status" value="2"/>
</dbReference>
<dbReference type="Proteomes" id="UP000028549">
    <property type="component" value="Unassembled WGS sequence"/>
</dbReference>